<comment type="caution">
    <text evidence="1">The sequence shown here is derived from an EMBL/GenBank/DDBJ whole genome shotgun (WGS) entry which is preliminary data.</text>
</comment>
<evidence type="ECO:0000313" key="1">
    <source>
        <dbReference type="EMBL" id="KRL96888.1"/>
    </source>
</evidence>
<dbReference type="STRING" id="1423753.FD28_GL001817"/>
<accession>A0A0R1V129</accession>
<dbReference type="PATRIC" id="fig|1423753.3.peg.1900"/>
<dbReference type="Proteomes" id="UP000051580">
    <property type="component" value="Unassembled WGS sequence"/>
</dbReference>
<sequence length="201" mass="23030">MKGESTMLRQIEAVVCGLLMVASMGAALLTGSALQTQAAHKLSKVPVSIKGNWFIDHDHMGKFNHGKVVTMHFTSKYADTHLWNSQRLTLKQDKARHRLSKKAVKLVTRQPKPSQFMLEHVGKSQWNRYSITRSKNGQTKYITDHYWVHAPVIGGIRVNDHLYTWRTTASHRFNTQPLRGKHAIVSWKMLKSQGTWYIKTP</sequence>
<reference evidence="1 2" key="1">
    <citation type="journal article" date="2015" name="Genome Announc.">
        <title>Expanding the biotechnology potential of lactobacilli through comparative genomics of 213 strains and associated genera.</title>
        <authorList>
            <person name="Sun Z."/>
            <person name="Harris H.M."/>
            <person name="McCann A."/>
            <person name="Guo C."/>
            <person name="Argimon S."/>
            <person name="Zhang W."/>
            <person name="Yang X."/>
            <person name="Jeffery I.B."/>
            <person name="Cooney J.C."/>
            <person name="Kagawa T.F."/>
            <person name="Liu W."/>
            <person name="Song Y."/>
            <person name="Salvetti E."/>
            <person name="Wrobel A."/>
            <person name="Rasinkangas P."/>
            <person name="Parkhill J."/>
            <person name="Rea M.C."/>
            <person name="O'Sullivan O."/>
            <person name="Ritari J."/>
            <person name="Douillard F.P."/>
            <person name="Paul Ross R."/>
            <person name="Yang R."/>
            <person name="Briner A.E."/>
            <person name="Felis G.E."/>
            <person name="de Vos W.M."/>
            <person name="Barrangou R."/>
            <person name="Klaenhammer T.R."/>
            <person name="Caufield P.W."/>
            <person name="Cui Y."/>
            <person name="Zhang H."/>
            <person name="O'Toole P.W."/>
        </authorList>
    </citation>
    <scope>NUCLEOTIDE SEQUENCE [LARGE SCALE GENOMIC DNA]</scope>
    <source>
        <strain evidence="1 2">DSM 16381</strain>
    </source>
</reference>
<proteinExistence type="predicted"/>
<gene>
    <name evidence="1" type="ORF">FD28_GL001817</name>
</gene>
<organism evidence="1 2">
    <name type="scientific">Levilactobacillus hammesii DSM 16381</name>
    <dbReference type="NCBI Taxonomy" id="1423753"/>
    <lineage>
        <taxon>Bacteria</taxon>
        <taxon>Bacillati</taxon>
        <taxon>Bacillota</taxon>
        <taxon>Bacilli</taxon>
        <taxon>Lactobacillales</taxon>
        <taxon>Lactobacillaceae</taxon>
        <taxon>Levilactobacillus</taxon>
    </lineage>
</organism>
<dbReference type="EMBL" id="AZFS01000023">
    <property type="protein sequence ID" value="KRL96888.1"/>
    <property type="molecule type" value="Genomic_DNA"/>
</dbReference>
<evidence type="ECO:0000313" key="2">
    <source>
        <dbReference type="Proteomes" id="UP000051580"/>
    </source>
</evidence>
<dbReference type="AlphaFoldDB" id="A0A0R1V129"/>
<name>A0A0R1V129_9LACO</name>
<keyword evidence="2" id="KW-1185">Reference proteome</keyword>
<protein>
    <submittedName>
        <fullName evidence="1">Uncharacterized protein</fullName>
    </submittedName>
</protein>